<comment type="cofactor">
    <cofactor evidence="1">
        <name>[4Fe-4S] cluster</name>
        <dbReference type="ChEBI" id="CHEBI:49883"/>
    </cofactor>
</comment>
<dbReference type="PANTHER" id="PTHR43583:SF2">
    <property type="entry name" value="THIAZOLE BIOSYNTHESIS PROTEIN"/>
    <property type="match status" value="1"/>
</dbReference>
<name>Q6AR19_DESPS</name>
<reference evidence="9" key="1">
    <citation type="journal article" date="2004" name="Environ. Microbiol.">
        <title>The genome of Desulfotalea psychrophila, a sulfate-reducing bacterium from permanently cold Arctic sediments.</title>
        <authorList>
            <person name="Rabus R."/>
            <person name="Ruepp A."/>
            <person name="Frickey T."/>
            <person name="Rattei T."/>
            <person name="Fartmann B."/>
            <person name="Stark M."/>
            <person name="Bauer M."/>
            <person name="Zibat A."/>
            <person name="Lombardot T."/>
            <person name="Becker I."/>
            <person name="Amann J."/>
            <person name="Gellner K."/>
            <person name="Teeling H."/>
            <person name="Leuschner W.D."/>
            <person name="Gloeckner F.-O."/>
            <person name="Lupas A.N."/>
            <person name="Amann R."/>
            <person name="Klenk H.-P."/>
        </authorList>
    </citation>
    <scope>NUCLEOTIDE SEQUENCE [LARGE SCALE GENOMIC DNA]</scope>
    <source>
        <strain evidence="9">DSM 12343 / LSv54</strain>
    </source>
</reference>
<dbReference type="InterPro" id="IPR024007">
    <property type="entry name" value="FeFe-hyd_mat_HydG"/>
</dbReference>
<dbReference type="STRING" id="177439.DP0476"/>
<dbReference type="Gene3D" id="3.20.20.70">
    <property type="entry name" value="Aldolase class I"/>
    <property type="match status" value="1"/>
</dbReference>
<keyword evidence="3" id="KW-0949">S-adenosyl-L-methionine</keyword>
<evidence type="ECO:0000256" key="4">
    <source>
        <dbReference type="ARBA" id="ARBA00022723"/>
    </source>
</evidence>
<keyword evidence="4" id="KW-0479">Metal-binding</keyword>
<dbReference type="GO" id="GO:0044272">
    <property type="term" value="P:sulfur compound biosynthetic process"/>
    <property type="evidence" value="ECO:0007669"/>
    <property type="project" value="UniProtKB-ARBA"/>
</dbReference>
<evidence type="ECO:0000256" key="6">
    <source>
        <dbReference type="ARBA" id="ARBA00023014"/>
    </source>
</evidence>
<dbReference type="eggNOG" id="COG0502">
    <property type="taxonomic scope" value="Bacteria"/>
</dbReference>
<protein>
    <recommendedName>
        <fullName evidence="7">Radical SAM core domain-containing protein</fullName>
    </recommendedName>
</protein>
<keyword evidence="5" id="KW-0408">Iron</keyword>
<dbReference type="KEGG" id="dps:DP0476"/>
<dbReference type="InterPro" id="IPR034428">
    <property type="entry name" value="ThiH/NoCL/HydG-like"/>
</dbReference>
<keyword evidence="2" id="KW-0004">4Fe-4S</keyword>
<dbReference type="SFLD" id="SFLDF00319">
    <property type="entry name" value="Fe_hydrogenase_maturase_(HydG"/>
    <property type="match status" value="1"/>
</dbReference>
<gene>
    <name evidence="8" type="ordered locus">DP0476</name>
</gene>
<dbReference type="InterPro" id="IPR010722">
    <property type="entry name" value="BATS_dom"/>
</dbReference>
<dbReference type="SMART" id="SM00876">
    <property type="entry name" value="BATS"/>
    <property type="match status" value="1"/>
</dbReference>
<dbReference type="SFLD" id="SFLDG01060">
    <property type="entry name" value="BATS_domain_containing"/>
    <property type="match status" value="1"/>
</dbReference>
<dbReference type="CDD" id="cd01335">
    <property type="entry name" value="Radical_SAM"/>
    <property type="match status" value="1"/>
</dbReference>
<dbReference type="InterPro" id="IPR058240">
    <property type="entry name" value="rSAM_sf"/>
</dbReference>
<sequence>MAAIKHRLPILWASLFVLSITAWHHPCRRQEQIMLIQPDTTDNFIDAEQVWSIIDKAQQPAPSLVREILAKAGEKKGLSLLDVAILLENDNAELDAEIFATAKQVKQATYGNRIVLFAPLYISNECVNQCRYCGFNATNKELVRKTLSPEEIASDVRVLENSGQKRLLLVYGEHPKLDATFIAESVGTVYETLSDKSGSIRRVNINCAPLDVAGFKLLHQAKIGTYQCFQETYHQPTYEKMHLAGNKTNYLWRLQAMDRAQEAGIDDVGIGVLFGLYDHRFELLSMLKHAEELERRWGAGPHTISFPRLEPALGSDISLAPPYAISDYTFKKIVAITRLAVPYTGMIMSTRESAAMRTELLQLGISQISAASRTYPGAYSNPVSDQPTSQQFSVGDHRSLDDVVLDLVQHGFMPSWCTACYRTGRTGEYFMSLAKDGFIQKFCHPNSVMTFNEYLQDYASPATLAAGMRQIAHELESSTPAVKKQLMAQLARMEAGERDLYI</sequence>
<evidence type="ECO:0000313" key="8">
    <source>
        <dbReference type="EMBL" id="CAG35205.1"/>
    </source>
</evidence>
<dbReference type="GO" id="GO:0046872">
    <property type="term" value="F:metal ion binding"/>
    <property type="evidence" value="ECO:0007669"/>
    <property type="project" value="UniProtKB-KW"/>
</dbReference>
<keyword evidence="6" id="KW-0411">Iron-sulfur</keyword>
<dbReference type="SFLD" id="SFLDS00029">
    <property type="entry name" value="Radical_SAM"/>
    <property type="match status" value="1"/>
</dbReference>
<dbReference type="GO" id="GO:0051539">
    <property type="term" value="F:4 iron, 4 sulfur cluster binding"/>
    <property type="evidence" value="ECO:0007669"/>
    <property type="project" value="UniProtKB-KW"/>
</dbReference>
<dbReference type="SFLD" id="SFLDG01081">
    <property type="entry name" value="cleavage_of_the_Ca-Cb_bond_in"/>
    <property type="match status" value="1"/>
</dbReference>
<proteinExistence type="predicted"/>
<dbReference type="PROSITE" id="PS51918">
    <property type="entry name" value="RADICAL_SAM"/>
    <property type="match status" value="1"/>
</dbReference>
<evidence type="ECO:0000313" key="9">
    <source>
        <dbReference type="Proteomes" id="UP000000602"/>
    </source>
</evidence>
<dbReference type="HOGENOM" id="CLU_046249_0_0_7"/>
<dbReference type="GO" id="GO:0042364">
    <property type="term" value="P:water-soluble vitamin biosynthetic process"/>
    <property type="evidence" value="ECO:0007669"/>
    <property type="project" value="UniProtKB-ARBA"/>
</dbReference>
<dbReference type="EMBL" id="CR522870">
    <property type="protein sequence ID" value="CAG35205.1"/>
    <property type="molecule type" value="Genomic_DNA"/>
</dbReference>
<evidence type="ECO:0000256" key="5">
    <source>
        <dbReference type="ARBA" id="ARBA00023004"/>
    </source>
</evidence>
<evidence type="ECO:0000256" key="1">
    <source>
        <dbReference type="ARBA" id="ARBA00001966"/>
    </source>
</evidence>
<evidence type="ECO:0000256" key="2">
    <source>
        <dbReference type="ARBA" id="ARBA00022485"/>
    </source>
</evidence>
<dbReference type="AlphaFoldDB" id="Q6AR19"/>
<keyword evidence="9" id="KW-1185">Reference proteome</keyword>
<evidence type="ECO:0000256" key="3">
    <source>
        <dbReference type="ARBA" id="ARBA00022691"/>
    </source>
</evidence>
<dbReference type="InterPro" id="IPR013785">
    <property type="entry name" value="Aldolase_TIM"/>
</dbReference>
<dbReference type="GO" id="GO:0003824">
    <property type="term" value="F:catalytic activity"/>
    <property type="evidence" value="ECO:0007669"/>
    <property type="project" value="InterPro"/>
</dbReference>
<accession>Q6AR19</accession>
<dbReference type="InterPro" id="IPR007197">
    <property type="entry name" value="rSAM"/>
</dbReference>
<dbReference type="Pfam" id="PF06968">
    <property type="entry name" value="BATS"/>
    <property type="match status" value="1"/>
</dbReference>
<dbReference type="PANTHER" id="PTHR43583">
    <property type="entry name" value="2-IMINOACETATE SYNTHASE"/>
    <property type="match status" value="1"/>
</dbReference>
<feature type="domain" description="Radical SAM core" evidence="7">
    <location>
        <begin position="112"/>
        <end position="343"/>
    </location>
</feature>
<dbReference type="Pfam" id="PF04055">
    <property type="entry name" value="Radical_SAM"/>
    <property type="match status" value="1"/>
</dbReference>
<dbReference type="SUPFAM" id="SSF102114">
    <property type="entry name" value="Radical SAM enzymes"/>
    <property type="match status" value="1"/>
</dbReference>
<organism evidence="8 9">
    <name type="scientific">Desulfotalea psychrophila (strain LSv54 / DSM 12343)</name>
    <dbReference type="NCBI Taxonomy" id="177439"/>
    <lineage>
        <taxon>Bacteria</taxon>
        <taxon>Pseudomonadati</taxon>
        <taxon>Thermodesulfobacteriota</taxon>
        <taxon>Desulfobulbia</taxon>
        <taxon>Desulfobulbales</taxon>
        <taxon>Desulfocapsaceae</taxon>
        <taxon>Desulfotalea</taxon>
    </lineage>
</organism>
<evidence type="ECO:0000259" key="7">
    <source>
        <dbReference type="PROSITE" id="PS51918"/>
    </source>
</evidence>
<dbReference type="NCBIfam" id="TIGR03955">
    <property type="entry name" value="rSAM_HydG"/>
    <property type="match status" value="1"/>
</dbReference>
<dbReference type="Proteomes" id="UP000000602">
    <property type="component" value="Chromosome"/>
</dbReference>